<evidence type="ECO:0000256" key="6">
    <source>
        <dbReference type="PROSITE-ProRule" id="PRU00176"/>
    </source>
</evidence>
<evidence type="ECO:0000256" key="3">
    <source>
        <dbReference type="ARBA" id="ARBA00022737"/>
    </source>
</evidence>
<dbReference type="InterPro" id="IPR035979">
    <property type="entry name" value="RBD_domain_sf"/>
</dbReference>
<evidence type="ECO:0000259" key="8">
    <source>
        <dbReference type="PROSITE" id="PS50102"/>
    </source>
</evidence>
<accession>A0AAD7ZBC4</accession>
<dbReference type="FunFam" id="3.30.70.330:FF:000277">
    <property type="entry name" value="RNA binding motif protein 19"/>
    <property type="match status" value="1"/>
</dbReference>
<keyword evidence="4 6" id="KW-0694">RNA-binding</keyword>
<feature type="domain" description="RRM" evidence="8">
    <location>
        <begin position="2"/>
        <end position="78"/>
    </location>
</feature>
<feature type="domain" description="RRM" evidence="8">
    <location>
        <begin position="784"/>
        <end position="864"/>
    </location>
</feature>
<dbReference type="InterPro" id="IPR034421">
    <property type="entry name" value="RBM19_RRM6"/>
</dbReference>
<feature type="region of interest" description="Disordered" evidence="7">
    <location>
        <begin position="145"/>
        <end position="196"/>
    </location>
</feature>
<dbReference type="InterPro" id="IPR000504">
    <property type="entry name" value="RRM_dom"/>
</dbReference>
<feature type="region of interest" description="Disordered" evidence="7">
    <location>
        <begin position="627"/>
        <end position="680"/>
    </location>
</feature>
<comment type="similarity">
    <text evidence="2">Belongs to the RRM MRD1 family.</text>
</comment>
<feature type="region of interest" description="Disordered" evidence="7">
    <location>
        <begin position="223"/>
        <end position="252"/>
    </location>
</feature>
<comment type="subcellular location">
    <subcellularLocation>
        <location evidence="1">Nucleus</location>
    </subcellularLocation>
</comment>
<sequence>FDHVFDTKITEITADKLREIFSEKGCVTDIQLKYTKDGKFRRFGFIGYRSEDEGRNAVEYFNNTYIKASRIKVELCAGLEEYVESTVRDFVTKFETTGSVQNKKHTRRSSCNNVIQYKDDPLFHEFMETHAKGQKGVWSNDTLQQNEEVNSESSQDVEDKDSGHESDGSENDDKEENDNEEEDNDEEEAASESIASKNISDLEYLKMKTVKKVVCSEEEEVEEEVVQEEVVEEGEVEEEEEDEENKEVKEKKLKKKEKTKKPFVEHFTVKVKGLAYKAKKKDIKQFFHPLKPKSIRISPKIKGIAYVGFGSEKEMKKALIKHLGFLAGKRLWVSKFEQKKEFPVKSEDRNLSKWKDQEENLKNEETVAESGRIFVRNLSYTVTEDDIEQLFSQYGVVTEVTMPVDRNTRKIKGYAVITYLIPENAAKAYMELDGIVFHGRMLHLLPGKAKLTIEEMMEKEGLSFKQKQLLKKKAEAASSHNWNTLFLGQNAVADLIAETYNTTKDKVLDSSGSESVAVRLALGETQIVSKMREFLEESGVHLDAFNQAPKQRSKTVILVKNLPAKTTSGEITETFAKFGELGRVVLPPSGVTAIVEFLEPSEAKTAFTKLAYTKFKHLPLYLEWAPSDTFTTPPSKSKSDNKTDNTEENEENESKENADGENKNDVESSEEEDELPEPDSTLFIKNLNFETDKEAVEQHFRKCGPIHEVIVAKKKDPKNPGKFLSMGYGFVQFKKSSSANTALKTLQHSMLDGHAVELKRSNRTSNTEVVSARKKSKIGKQTGTKILVRNIPFQATKYEVRDLFKTFGELKALRLPKKMVGTGSHRGFAFIDFYTKHDAKRAFKALCQSTHLYGRRLVLEWATTEDSIEDIRKRTAEEYSAGPSNKTQKKATFNQDVIEEDSD</sequence>
<organism evidence="9 10">
    <name type="scientific">Diploptera punctata</name>
    <name type="common">Pacific beetle cockroach</name>
    <dbReference type="NCBI Taxonomy" id="6984"/>
    <lineage>
        <taxon>Eukaryota</taxon>
        <taxon>Metazoa</taxon>
        <taxon>Ecdysozoa</taxon>
        <taxon>Arthropoda</taxon>
        <taxon>Hexapoda</taxon>
        <taxon>Insecta</taxon>
        <taxon>Pterygota</taxon>
        <taxon>Neoptera</taxon>
        <taxon>Polyneoptera</taxon>
        <taxon>Dictyoptera</taxon>
        <taxon>Blattodea</taxon>
        <taxon>Blaberoidea</taxon>
        <taxon>Blaberidae</taxon>
        <taxon>Diplopterinae</taxon>
        <taxon>Diploptera</taxon>
    </lineage>
</organism>
<protein>
    <recommendedName>
        <fullName evidence="8">RRM domain-containing protein</fullName>
    </recommendedName>
</protein>
<name>A0AAD7ZBC4_DIPPU</name>
<dbReference type="PROSITE" id="PS50102">
    <property type="entry name" value="RRM"/>
    <property type="match status" value="6"/>
</dbReference>
<dbReference type="SUPFAM" id="SSF54928">
    <property type="entry name" value="RNA-binding domain, RBD"/>
    <property type="match status" value="5"/>
</dbReference>
<evidence type="ECO:0000256" key="4">
    <source>
        <dbReference type="ARBA" id="ARBA00022884"/>
    </source>
</evidence>
<feature type="domain" description="RRM" evidence="8">
    <location>
        <begin position="371"/>
        <end position="449"/>
    </location>
</feature>
<feature type="compositionally biased region" description="Polar residues" evidence="7">
    <location>
        <begin position="145"/>
        <end position="154"/>
    </location>
</feature>
<evidence type="ECO:0000256" key="7">
    <source>
        <dbReference type="SAM" id="MobiDB-lite"/>
    </source>
</evidence>
<gene>
    <name evidence="9" type="ORF">L9F63_006372</name>
</gene>
<keyword evidence="5" id="KW-0539">Nucleus</keyword>
<comment type="caution">
    <text evidence="9">The sequence shown here is derived from an EMBL/GenBank/DDBJ whole genome shotgun (WGS) entry which is preliminary data.</text>
</comment>
<dbReference type="InterPro" id="IPR034420">
    <property type="entry name" value="RBM19_RRM4"/>
</dbReference>
<feature type="domain" description="RRM" evidence="8">
    <location>
        <begin position="267"/>
        <end position="338"/>
    </location>
</feature>
<dbReference type="CDD" id="cd12318">
    <property type="entry name" value="RRM5_RBM19_like"/>
    <property type="match status" value="1"/>
</dbReference>
<reference evidence="9" key="2">
    <citation type="submission" date="2023-05" db="EMBL/GenBank/DDBJ databases">
        <authorList>
            <person name="Fouks B."/>
        </authorList>
    </citation>
    <scope>NUCLEOTIDE SEQUENCE</scope>
    <source>
        <strain evidence="9">Stay&amp;Tobe</strain>
        <tissue evidence="9">Testes</tissue>
    </source>
</reference>
<feature type="compositionally biased region" description="Basic and acidic residues" evidence="7">
    <location>
        <begin position="652"/>
        <end position="666"/>
    </location>
</feature>
<feature type="region of interest" description="Disordered" evidence="7">
    <location>
        <begin position="876"/>
        <end position="903"/>
    </location>
</feature>
<keyword evidence="10" id="KW-1185">Reference proteome</keyword>
<dbReference type="GO" id="GO:0003723">
    <property type="term" value="F:RNA binding"/>
    <property type="evidence" value="ECO:0007669"/>
    <property type="project" value="UniProtKB-UniRule"/>
</dbReference>
<dbReference type="Pfam" id="PF00076">
    <property type="entry name" value="RRM_1"/>
    <property type="match status" value="6"/>
</dbReference>
<evidence type="ECO:0000313" key="9">
    <source>
        <dbReference type="EMBL" id="KAJ9577052.1"/>
    </source>
</evidence>
<reference evidence="9" key="1">
    <citation type="journal article" date="2023" name="IScience">
        <title>Live-bearing cockroach genome reveals convergent evolutionary mechanisms linked to viviparity in insects and beyond.</title>
        <authorList>
            <person name="Fouks B."/>
            <person name="Harrison M.C."/>
            <person name="Mikhailova A.A."/>
            <person name="Marchal E."/>
            <person name="English S."/>
            <person name="Carruthers M."/>
            <person name="Jennings E.C."/>
            <person name="Chiamaka E.L."/>
            <person name="Frigard R.A."/>
            <person name="Pippel M."/>
            <person name="Attardo G.M."/>
            <person name="Benoit J.B."/>
            <person name="Bornberg-Bauer E."/>
            <person name="Tobe S.S."/>
        </authorList>
    </citation>
    <scope>NUCLEOTIDE SEQUENCE</scope>
    <source>
        <strain evidence="9">Stay&amp;Tobe</strain>
    </source>
</reference>
<dbReference type="CDD" id="cd12569">
    <property type="entry name" value="RRM4_RBM19"/>
    <property type="match status" value="1"/>
</dbReference>
<dbReference type="SMART" id="SM00360">
    <property type="entry name" value="RRM"/>
    <property type="match status" value="6"/>
</dbReference>
<dbReference type="CDD" id="cd12571">
    <property type="entry name" value="RRM6_RBM19"/>
    <property type="match status" value="1"/>
</dbReference>
<dbReference type="Proteomes" id="UP001233999">
    <property type="component" value="Unassembled WGS sequence"/>
</dbReference>
<dbReference type="InterPro" id="IPR012677">
    <property type="entry name" value="Nucleotide-bd_a/b_plait_sf"/>
</dbReference>
<dbReference type="InterPro" id="IPR034423">
    <property type="entry name" value="RBM19_RRM5"/>
</dbReference>
<dbReference type="FunFam" id="3.30.70.330:FF:000240">
    <property type="entry name" value="RNA binding motif protein 19"/>
    <property type="match status" value="1"/>
</dbReference>
<feature type="domain" description="RRM" evidence="8">
    <location>
        <begin position="680"/>
        <end position="763"/>
    </location>
</feature>
<dbReference type="GO" id="GO:0005634">
    <property type="term" value="C:nucleus"/>
    <property type="evidence" value="ECO:0007669"/>
    <property type="project" value="UniProtKB-SubCell"/>
</dbReference>
<keyword evidence="3" id="KW-0677">Repeat</keyword>
<feature type="compositionally biased region" description="Polar residues" evidence="7">
    <location>
        <begin position="882"/>
        <end position="895"/>
    </location>
</feature>
<dbReference type="AlphaFoldDB" id="A0AAD7ZBC4"/>
<feature type="domain" description="RRM" evidence="8">
    <location>
        <begin position="555"/>
        <end position="627"/>
    </location>
</feature>
<feature type="compositionally biased region" description="Acidic residues" evidence="7">
    <location>
        <begin position="223"/>
        <end position="245"/>
    </location>
</feature>
<feature type="compositionally biased region" description="Acidic residues" evidence="7">
    <location>
        <begin position="168"/>
        <end position="190"/>
    </location>
</feature>
<evidence type="ECO:0000313" key="10">
    <source>
        <dbReference type="Proteomes" id="UP001233999"/>
    </source>
</evidence>
<feature type="non-terminal residue" evidence="9">
    <location>
        <position position="1"/>
    </location>
</feature>
<feature type="compositionally biased region" description="Acidic residues" evidence="7">
    <location>
        <begin position="667"/>
        <end position="677"/>
    </location>
</feature>
<proteinExistence type="inferred from homology"/>
<evidence type="ECO:0000256" key="2">
    <source>
        <dbReference type="ARBA" id="ARBA00008033"/>
    </source>
</evidence>
<evidence type="ECO:0000256" key="5">
    <source>
        <dbReference type="ARBA" id="ARBA00023242"/>
    </source>
</evidence>
<dbReference type="PANTHER" id="PTHR10352">
    <property type="entry name" value="EUKARYOTIC TRANSLATION INITIATION FACTOR 3 SUBUNIT G"/>
    <property type="match status" value="1"/>
</dbReference>
<dbReference type="EMBL" id="JASPKZ010009378">
    <property type="protein sequence ID" value="KAJ9577052.1"/>
    <property type="molecule type" value="Genomic_DNA"/>
</dbReference>
<evidence type="ECO:0000256" key="1">
    <source>
        <dbReference type="ARBA" id="ARBA00004123"/>
    </source>
</evidence>
<dbReference type="Gene3D" id="3.30.70.330">
    <property type="match status" value="6"/>
</dbReference>